<dbReference type="GO" id="GO:0016757">
    <property type="term" value="F:glycosyltransferase activity"/>
    <property type="evidence" value="ECO:0007669"/>
    <property type="project" value="UniProtKB-KW"/>
</dbReference>
<evidence type="ECO:0000313" key="2">
    <source>
        <dbReference type="EMBL" id="MFC7326833.1"/>
    </source>
</evidence>
<keyword evidence="2" id="KW-0808">Transferase</keyword>
<gene>
    <name evidence="2" type="ORF">ACFQRF_03675</name>
</gene>
<dbReference type="InterPro" id="IPR000836">
    <property type="entry name" value="PRTase_dom"/>
</dbReference>
<dbReference type="SUPFAM" id="SSF53271">
    <property type="entry name" value="PRTase-like"/>
    <property type="match status" value="1"/>
</dbReference>
<keyword evidence="2" id="KW-0328">Glycosyltransferase</keyword>
<comment type="caution">
    <text evidence="2">The sequence shown here is derived from an EMBL/GenBank/DDBJ whole genome shotgun (WGS) entry which is preliminary data.</text>
</comment>
<evidence type="ECO:0000259" key="1">
    <source>
        <dbReference type="Pfam" id="PF00156"/>
    </source>
</evidence>
<feature type="domain" description="Phosphoribosyltransferase" evidence="1">
    <location>
        <begin position="11"/>
        <end position="165"/>
    </location>
</feature>
<dbReference type="Gene3D" id="3.40.50.2020">
    <property type="match status" value="1"/>
</dbReference>
<sequence length="222" mass="23545">MRGFRDRTQAGELLAERLTGLGLDRPYVLALPRGGVQVAVPVARALSAPLDVLVVRKIGAPGNPELGIGAVTAHGPVLLDTERAARLGVDRHALLHTVEHERAEARRRLLIYREGRGEPEVGGRDVIVVDDGLATGVTARAALRDLADRNPASTRLAVPVGSAAALAAARHGSDCDEVVCLLEPEDFHAVGLWYEDFPQLSDDEVVHALHEASGGSAPRPRG</sequence>
<keyword evidence="3" id="KW-1185">Reference proteome</keyword>
<protein>
    <submittedName>
        <fullName evidence="2">Phosphoribosyltransferase</fullName>
    </submittedName>
</protein>
<dbReference type="CDD" id="cd06223">
    <property type="entry name" value="PRTases_typeI"/>
    <property type="match status" value="1"/>
</dbReference>
<dbReference type="Proteomes" id="UP001596540">
    <property type="component" value="Unassembled WGS sequence"/>
</dbReference>
<organism evidence="2 3">
    <name type="scientific">Marinactinospora rubrisoli</name>
    <dbReference type="NCBI Taxonomy" id="2715399"/>
    <lineage>
        <taxon>Bacteria</taxon>
        <taxon>Bacillati</taxon>
        <taxon>Actinomycetota</taxon>
        <taxon>Actinomycetes</taxon>
        <taxon>Streptosporangiales</taxon>
        <taxon>Nocardiopsidaceae</taxon>
        <taxon>Marinactinospora</taxon>
    </lineage>
</organism>
<dbReference type="Gene3D" id="3.30.1310.20">
    <property type="entry name" value="PRTase-like"/>
    <property type="match status" value="1"/>
</dbReference>
<proteinExistence type="predicted"/>
<dbReference type="Pfam" id="PF00156">
    <property type="entry name" value="Pribosyltran"/>
    <property type="match status" value="1"/>
</dbReference>
<dbReference type="InterPro" id="IPR029057">
    <property type="entry name" value="PRTase-like"/>
</dbReference>
<dbReference type="RefSeq" id="WP_379868761.1">
    <property type="nucleotide sequence ID" value="NZ_JBHTBH010000001.1"/>
</dbReference>
<name>A0ABW2KC39_9ACTN</name>
<accession>A0ABW2KC39</accession>
<evidence type="ECO:0000313" key="3">
    <source>
        <dbReference type="Proteomes" id="UP001596540"/>
    </source>
</evidence>
<dbReference type="EMBL" id="JBHTBH010000001">
    <property type="protein sequence ID" value="MFC7326833.1"/>
    <property type="molecule type" value="Genomic_DNA"/>
</dbReference>
<reference evidence="3" key="1">
    <citation type="journal article" date="2019" name="Int. J. Syst. Evol. Microbiol.">
        <title>The Global Catalogue of Microorganisms (GCM) 10K type strain sequencing project: providing services to taxonomists for standard genome sequencing and annotation.</title>
        <authorList>
            <consortium name="The Broad Institute Genomics Platform"/>
            <consortium name="The Broad Institute Genome Sequencing Center for Infectious Disease"/>
            <person name="Wu L."/>
            <person name="Ma J."/>
        </authorList>
    </citation>
    <scope>NUCLEOTIDE SEQUENCE [LARGE SCALE GENOMIC DNA]</scope>
    <source>
        <strain evidence="3">CGMCC 4.7382</strain>
    </source>
</reference>